<keyword evidence="1" id="KW-0813">Transport</keyword>
<dbReference type="InterPro" id="IPR036670">
    <property type="entry name" value="SecA_X-link_sf"/>
</dbReference>
<keyword evidence="1" id="KW-0653">Protein transport</keyword>
<feature type="non-terminal residue" evidence="4">
    <location>
        <position position="1"/>
    </location>
</feature>
<dbReference type="PANTHER" id="PTHR30612:SF0">
    <property type="entry name" value="CHLOROPLAST PROTEIN-TRANSPORTING ATPASE"/>
    <property type="match status" value="1"/>
</dbReference>
<dbReference type="SUPFAM" id="SSF81767">
    <property type="entry name" value="Pre-protein crosslinking domain of SecA"/>
    <property type="match status" value="1"/>
</dbReference>
<sequence length="312" mass="35756">QILTGEGKSTVVSILAVIKALQDQHVDIITSSITLSKRDSHERKGFYDYFNITVAHNNDETNYTSGPKLCYQADIVYGNSSQFQFDLLRHEFSLLNTRTLDKDKGLIRRFDAVIIDEVDSMLIDENNTLARLADQLPGMEWLNPVLYGIWSCIDSEKEPSVKRDQIIDNMRKLVSDPKSDLKLPQHLKRFIDESIPIWIDHAILAKVEYRLDHHYMIKSDETRTKRIMPIDFSNTGVVQPCTTWSDGLHQFLQIKHGLKMTELTVTTNYLSNIGLFVRYGKNIFGLTGTIGSKDTQNLLDRIYHVDTIIIPP</sequence>
<dbReference type="InterPro" id="IPR000185">
    <property type="entry name" value="SecA"/>
</dbReference>
<dbReference type="GO" id="GO:0006605">
    <property type="term" value="P:protein targeting"/>
    <property type="evidence" value="ECO:0007669"/>
    <property type="project" value="InterPro"/>
</dbReference>
<gene>
    <name evidence="4" type="ORF">TMI583_LOCUS46024</name>
</gene>
<dbReference type="GO" id="GO:0017038">
    <property type="term" value="P:protein import"/>
    <property type="evidence" value="ECO:0007669"/>
    <property type="project" value="InterPro"/>
</dbReference>
<dbReference type="GO" id="GO:0006886">
    <property type="term" value="P:intracellular protein transport"/>
    <property type="evidence" value="ECO:0007669"/>
    <property type="project" value="InterPro"/>
</dbReference>
<name>A0A8S2WRA3_9BILA</name>
<dbReference type="GO" id="GO:0005524">
    <property type="term" value="F:ATP binding"/>
    <property type="evidence" value="ECO:0007669"/>
    <property type="project" value="InterPro"/>
</dbReference>
<organism evidence="4 5">
    <name type="scientific">Didymodactylos carnosus</name>
    <dbReference type="NCBI Taxonomy" id="1234261"/>
    <lineage>
        <taxon>Eukaryota</taxon>
        <taxon>Metazoa</taxon>
        <taxon>Spiralia</taxon>
        <taxon>Gnathifera</taxon>
        <taxon>Rotifera</taxon>
        <taxon>Eurotatoria</taxon>
        <taxon>Bdelloidea</taxon>
        <taxon>Philodinida</taxon>
        <taxon>Philodinidae</taxon>
        <taxon>Didymodactylos</taxon>
    </lineage>
</organism>
<proteinExistence type="predicted"/>
<dbReference type="PRINTS" id="PR00906">
    <property type="entry name" value="SECA"/>
</dbReference>
<dbReference type="AlphaFoldDB" id="A0A8S2WRA3"/>
<accession>A0A8S2WRA3</accession>
<dbReference type="EMBL" id="CAJOBA010084196">
    <property type="protein sequence ID" value="CAF4455695.1"/>
    <property type="molecule type" value="Genomic_DNA"/>
</dbReference>
<protein>
    <recommendedName>
        <fullName evidence="3">SecA family profile domain-containing protein</fullName>
    </recommendedName>
</protein>
<dbReference type="Gene3D" id="3.90.1440.10">
    <property type="entry name" value="SecA, preprotein cross-linking domain"/>
    <property type="match status" value="1"/>
</dbReference>
<dbReference type="SMART" id="SM00957">
    <property type="entry name" value="SecA_DEAD"/>
    <property type="match status" value="1"/>
</dbReference>
<comment type="caution">
    <text evidence="4">The sequence shown here is derived from an EMBL/GenBank/DDBJ whole genome shotgun (WGS) entry which is preliminary data.</text>
</comment>
<dbReference type="InterPro" id="IPR014018">
    <property type="entry name" value="SecA_motor_DEAD"/>
</dbReference>
<feature type="domain" description="SecA family profile" evidence="3">
    <location>
        <begin position="1"/>
        <end position="312"/>
    </location>
</feature>
<evidence type="ECO:0000259" key="3">
    <source>
        <dbReference type="PROSITE" id="PS51196"/>
    </source>
</evidence>
<feature type="non-terminal residue" evidence="4">
    <location>
        <position position="312"/>
    </location>
</feature>
<evidence type="ECO:0000313" key="5">
    <source>
        <dbReference type="Proteomes" id="UP000682733"/>
    </source>
</evidence>
<dbReference type="Pfam" id="PF07517">
    <property type="entry name" value="SecA_DEAD"/>
    <property type="match status" value="1"/>
</dbReference>
<evidence type="ECO:0000256" key="2">
    <source>
        <dbReference type="ARBA" id="ARBA00023010"/>
    </source>
</evidence>
<dbReference type="InterPro" id="IPR011115">
    <property type="entry name" value="SecA_DEAD"/>
</dbReference>
<dbReference type="InterPro" id="IPR027417">
    <property type="entry name" value="P-loop_NTPase"/>
</dbReference>
<dbReference type="GO" id="GO:0016020">
    <property type="term" value="C:membrane"/>
    <property type="evidence" value="ECO:0007669"/>
    <property type="project" value="InterPro"/>
</dbReference>
<dbReference type="PROSITE" id="PS51196">
    <property type="entry name" value="SECA_MOTOR_DEAD"/>
    <property type="match status" value="1"/>
</dbReference>
<reference evidence="4" key="1">
    <citation type="submission" date="2021-02" db="EMBL/GenBank/DDBJ databases">
        <authorList>
            <person name="Nowell W R."/>
        </authorList>
    </citation>
    <scope>NUCLEOTIDE SEQUENCE</scope>
</reference>
<evidence type="ECO:0000256" key="1">
    <source>
        <dbReference type="ARBA" id="ARBA00022927"/>
    </source>
</evidence>
<evidence type="ECO:0000313" key="4">
    <source>
        <dbReference type="EMBL" id="CAF4455695.1"/>
    </source>
</evidence>
<keyword evidence="2" id="KW-0811">Translocation</keyword>
<dbReference type="Gene3D" id="3.40.50.300">
    <property type="entry name" value="P-loop containing nucleotide triphosphate hydrolases"/>
    <property type="match status" value="1"/>
</dbReference>
<dbReference type="PANTHER" id="PTHR30612">
    <property type="entry name" value="SECA INNER MEMBRANE COMPONENT OF SEC PROTEIN SECRETION SYSTEM"/>
    <property type="match status" value="1"/>
</dbReference>
<dbReference type="Proteomes" id="UP000682733">
    <property type="component" value="Unassembled WGS sequence"/>
</dbReference>
<dbReference type="SUPFAM" id="SSF52540">
    <property type="entry name" value="P-loop containing nucleoside triphosphate hydrolases"/>
    <property type="match status" value="1"/>
</dbReference>